<gene>
    <name evidence="6" type="ORF">MEG1DRAFT_03562</name>
</gene>
<protein>
    <submittedName>
        <fullName evidence="6">Virulence plasmid B protein</fullName>
    </submittedName>
</protein>
<feature type="domain" description="Insecticide toxin TcdB middle/N-terminal" evidence="5">
    <location>
        <begin position="652"/>
        <end position="802"/>
    </location>
</feature>
<evidence type="ECO:0000259" key="4">
    <source>
        <dbReference type="Pfam" id="PF12255"/>
    </source>
</evidence>
<evidence type="ECO:0000256" key="1">
    <source>
        <dbReference type="ARBA" id="ARBA00004613"/>
    </source>
</evidence>
<dbReference type="RefSeq" id="WP_036840797.1">
    <property type="nucleotide sequence ID" value="NZ_CAWLUD010000068.1"/>
</dbReference>
<reference evidence="6 7" key="1">
    <citation type="submission" date="2014-03" db="EMBL/GenBank/DDBJ databases">
        <title>Draft Genome of Photorhabdus temperata Meg1.</title>
        <authorList>
            <person name="Hurst S.G.IV."/>
            <person name="Morris K."/>
            <person name="Thomas K."/>
            <person name="Tisa L.S."/>
        </authorList>
    </citation>
    <scope>NUCLEOTIDE SEQUENCE [LARGE SCALE GENOMIC DNA]</scope>
    <source>
        <strain evidence="6 7">Meg1</strain>
    </source>
</reference>
<evidence type="ECO:0000313" key="7">
    <source>
        <dbReference type="Proteomes" id="UP000028002"/>
    </source>
</evidence>
<evidence type="ECO:0000256" key="3">
    <source>
        <dbReference type="ARBA" id="ARBA00023026"/>
    </source>
</evidence>
<dbReference type="InterPro" id="IPR022045">
    <property type="entry name" value="TcdB_toxin_mid/N"/>
</dbReference>
<evidence type="ECO:0000313" key="6">
    <source>
        <dbReference type="EMBL" id="KER01850.1"/>
    </source>
</evidence>
<evidence type="ECO:0000256" key="2">
    <source>
        <dbReference type="ARBA" id="ARBA00022525"/>
    </source>
</evidence>
<evidence type="ECO:0000259" key="5">
    <source>
        <dbReference type="Pfam" id="PF12256"/>
    </source>
</evidence>
<dbReference type="Pfam" id="PF12256">
    <property type="entry name" value="TcdB_toxin_midN"/>
    <property type="match status" value="1"/>
</dbReference>
<keyword evidence="3" id="KW-0843">Virulence</keyword>
<dbReference type="EMBL" id="JGVH01000068">
    <property type="protein sequence ID" value="KER01850.1"/>
    <property type="molecule type" value="Genomic_DNA"/>
</dbReference>
<comment type="caution">
    <text evidence="6">The sequence shown here is derived from an EMBL/GenBank/DDBJ whole genome shotgun (WGS) entry which is preliminary data.</text>
</comment>
<dbReference type="Pfam" id="PF12255">
    <property type="entry name" value="TcdB_toxin_midC"/>
    <property type="match status" value="1"/>
</dbReference>
<dbReference type="GO" id="GO:0005576">
    <property type="term" value="C:extracellular region"/>
    <property type="evidence" value="ECO:0007669"/>
    <property type="project" value="UniProtKB-SubCell"/>
</dbReference>
<dbReference type="GO" id="GO:0005737">
    <property type="term" value="C:cytoplasm"/>
    <property type="evidence" value="ECO:0007669"/>
    <property type="project" value="InterPro"/>
</dbReference>
<sequence>MQDSSEVSVTTLSLPKGGGAISGMGEALNAAGPDGMATLSLPLPLSAGRGTAPGLSLTYSSSAGNGPFGIGWQCGVTTISRRTQHGIPQYDNNDTFLSPSGEVMNIALNDQGQPDIRQDVKALQGITLPVSYTVTRYQPRQIQDFSKIEYWQPASGQEGRAFWLISSPDGQLHILGKTAQACLANPQNDQQIAQWLLEETVTPTGEHVSYQYRAEDEANCNNNEKTRHTNTTAQRYLVQVNYGNVKPQTNLFILDNTPPAPEEWLFHLVFDHGERDTSLYTVPPWDAGTAQWSVRPDTFSRYEYGFEVRTRRLCQQVLMFHRTALLAGDVGANNTPELVGRLILDYDKNAGITTLTAARQLSHEPDGSPITLPPLELAWQRFDHEKIPAWQRFDALDNFNPQQRYQLVDLRGEGLPGMLYQERGAWWYKAPQRQEGEDSNAVVYSKIAPLPTLPNLQENASLMDINGDGQLDWVVTASGVRGYHSQQPDGKWTHFTPINALPVEYFHPSAQFADLIGAGLSDLVLIGPKSVRLYANQRDGWRKGQDVPQSAGITLPVTGTDARKLVAFSDMLGSGQQHLVEIRANSVTCWPNLGHGRFGQPLTLPGFSQPESNFNPEQLFLADIDGSGTTDLIYAQSHSLLLYLNQSGNQFDAPLTLALPEGVQFDNTCQLQVADVQGLGVASLILTVPHMAPHHWRCDLSLTKPWLLNVMNNNRGAHHTLYYRSSAQFWLDEKLQLTKAGKSPACYLPFPMHLLWHTEIQDEISGNRLTSEVSYSHGVWDGKEREFRGFGCVRQTDITTFSHGTAPEQAAPSLSISWFATGMDKVDNQLAAEYWQGDTQAYTGFETRYTIWDNASQTDKVFTPNDTQRNWLTRALKGRLLRNEVYGLDGTNNQTIPYTVSESRYQARSVPVNKETELAVWVTTIENRSYHYERITSDPQLTQRIQLQQDIFGQTLQSVDIAWPRRVKPAENPYPPTLPDTLFDSSYDDQQQLLRLVRQKSRWHHLTDGENWRLGLPDAQRSDVYTYDRTKIPAEGISLEVLLKEDGLLADEKAAVYLGQQRTFYTAGQSETPLEKPTLQALVAFSETAMLDEASLQAYKDVMEEQELNTVLIQAGYQQTARLFNTGSESQVWVTRQGYTDYGDAAKFWRPQAQRNSLLTGKTTLSWDTYHCVVSQTQDAAGLTTQARYDYRFLTPVQLTDINDNQHIVTLDALGRVTTSRFWGTESGQATGYSTPAEKPFTPPDSVDKALALTGALPVAQCLVYAVDSWMPSLSPSQLFGSQEEAETRWKQLRTTQVVTEDGKVYALGRKRAADSQKLTVHEASLLADSPRLPPHGLMITTDRYDSEPQQHQQQTVSFSDGFGRLLQSSVRHESGDAWQRQEDGGLVVDANRALVSASTDTRWAVSGRTEYDDKGQPVRTYQPYFLNDWRYVSDDSARDDLFADTHLYDPLGREYKVITAKKYLREKQYTPWFVVSEDENDTASRNP</sequence>
<dbReference type="InterPro" id="IPR028994">
    <property type="entry name" value="Integrin_alpha_N"/>
</dbReference>
<dbReference type="InterPro" id="IPR003284">
    <property type="entry name" value="Sal_SpvB"/>
</dbReference>
<dbReference type="SUPFAM" id="SSF69318">
    <property type="entry name" value="Integrin alpha N-terminal domain"/>
    <property type="match status" value="1"/>
</dbReference>
<organism evidence="6 7">
    <name type="scientific">Photorhabdus temperata subsp. temperata Meg1</name>
    <dbReference type="NCBI Taxonomy" id="1393735"/>
    <lineage>
        <taxon>Bacteria</taxon>
        <taxon>Pseudomonadati</taxon>
        <taxon>Pseudomonadota</taxon>
        <taxon>Gammaproteobacteria</taxon>
        <taxon>Enterobacterales</taxon>
        <taxon>Morganellaceae</taxon>
        <taxon>Photorhabdus</taxon>
    </lineage>
</organism>
<comment type="subcellular location">
    <subcellularLocation>
        <location evidence="1">Secreted</location>
    </subcellularLocation>
</comment>
<dbReference type="Proteomes" id="UP000028002">
    <property type="component" value="Unassembled WGS sequence"/>
</dbReference>
<proteinExistence type="predicted"/>
<dbReference type="PRINTS" id="PR01341">
    <property type="entry name" value="SALSPVBPROT"/>
</dbReference>
<keyword evidence="2" id="KW-0964">Secreted</keyword>
<dbReference type="PATRIC" id="fig|1393735.3.peg.3649"/>
<dbReference type="Pfam" id="PF03534">
    <property type="entry name" value="SpvB"/>
    <property type="match status" value="1"/>
</dbReference>
<dbReference type="InterPro" id="IPR022044">
    <property type="entry name" value="TcdB_toxin_mid/C"/>
</dbReference>
<accession>A0A081RT47</accession>
<feature type="domain" description="Insecticide toxin TcdB middle/C-terminal" evidence="4">
    <location>
        <begin position="871"/>
        <end position="1016"/>
    </location>
</feature>
<name>A0A081RT47_PHOTE</name>